<dbReference type="HOGENOM" id="CLU_010524_0_0_11"/>
<accession>Q47Q93</accession>
<dbReference type="InterPro" id="IPR003593">
    <property type="entry name" value="AAA+_ATPase"/>
</dbReference>
<dbReference type="KEGG" id="tfu:Tfu_1338"/>
<name>Q47Q93_THEFY</name>
<dbReference type="AlphaFoldDB" id="Q47Q93"/>
<evidence type="ECO:0000259" key="1">
    <source>
        <dbReference type="SMART" id="SM00382"/>
    </source>
</evidence>
<dbReference type="Pfam" id="PF22738">
    <property type="entry name" value="NNH7"/>
    <property type="match status" value="1"/>
</dbReference>
<organism evidence="2">
    <name type="scientific">Thermobifida fusca (strain YX)</name>
    <dbReference type="NCBI Taxonomy" id="269800"/>
    <lineage>
        <taxon>Bacteria</taxon>
        <taxon>Bacillati</taxon>
        <taxon>Actinomycetota</taxon>
        <taxon>Actinomycetes</taxon>
        <taxon>Streptosporangiales</taxon>
        <taxon>Nocardiopsidaceae</taxon>
        <taxon>Thermobifida</taxon>
    </lineage>
</organism>
<feature type="domain" description="AAA+ ATPase" evidence="1">
    <location>
        <begin position="346"/>
        <end position="480"/>
    </location>
</feature>
<dbReference type="SUPFAM" id="SSF52540">
    <property type="entry name" value="P-loop containing nucleoside triphosphate hydrolases"/>
    <property type="match status" value="1"/>
</dbReference>
<evidence type="ECO:0000313" key="2">
    <source>
        <dbReference type="EMBL" id="AAZ55376.1"/>
    </source>
</evidence>
<dbReference type="Pfam" id="PF00004">
    <property type="entry name" value="AAA"/>
    <property type="match status" value="1"/>
</dbReference>
<dbReference type="GO" id="GO:0016887">
    <property type="term" value="F:ATP hydrolysis activity"/>
    <property type="evidence" value="ECO:0007669"/>
    <property type="project" value="InterPro"/>
</dbReference>
<dbReference type="STRING" id="269800.Tfu_1338"/>
<dbReference type="InterPro" id="IPR003959">
    <property type="entry name" value="ATPase_AAA_core"/>
</dbReference>
<dbReference type="GO" id="GO:0005524">
    <property type="term" value="F:ATP binding"/>
    <property type="evidence" value="ECO:0007669"/>
    <property type="project" value="InterPro"/>
</dbReference>
<reference evidence="2" key="1">
    <citation type="submission" date="2005-07" db="EMBL/GenBank/DDBJ databases">
        <title>Complete sequence of Thermobifida fusca YX.</title>
        <authorList>
            <consortium name="US DOE Joint Genome Institute"/>
            <person name="Copeland A."/>
            <person name="Lucas S."/>
            <person name="Lapidus A."/>
            <person name="Barry K."/>
            <person name="Detter J.C."/>
            <person name="Glavina T."/>
            <person name="Hammon N."/>
            <person name="Israni S."/>
            <person name="Pitluck S."/>
            <person name="Di Bartolo G."/>
            <person name="Chain P."/>
            <person name="Schmutz J."/>
            <person name="Larimer F."/>
            <person name="Land M."/>
            <person name="Lykidis A."/>
            <person name="Richardson P."/>
        </authorList>
    </citation>
    <scope>NUCLEOTIDE SEQUENCE</scope>
    <source>
        <strain evidence="2">YX</strain>
    </source>
</reference>
<dbReference type="SMART" id="SM00382">
    <property type="entry name" value="AAA"/>
    <property type="match status" value="1"/>
</dbReference>
<dbReference type="Gene3D" id="3.40.50.300">
    <property type="entry name" value="P-loop containing nucleotide triphosphate hydrolases"/>
    <property type="match status" value="1"/>
</dbReference>
<dbReference type="EMBL" id="CP000088">
    <property type="protein sequence ID" value="AAZ55376.1"/>
    <property type="molecule type" value="Genomic_DNA"/>
</dbReference>
<dbReference type="eggNOG" id="COG5635">
    <property type="taxonomic scope" value="Bacteria"/>
</dbReference>
<sequence length="1000" mass="109977">MPGLGSLLPAAVLRCRALWRTSVVALREPVRYCDAIRLLGADDPDVVELIDQLVADEATDLLAARTELVGFTHQALNRLDREAHLLTRVERTRYIAAAHSAIVVTAFFESLDDTELPFRLDNGLDDAAAGVADRKRLGEFVALLVASAPPLPRPQRSTADGRARVRRFYLRRCKQLPSVLRGMPLWEELDESQRRAITERLGASLADRCVRRYEELRDKLAASFPEFGAWASLSMVRARTSVTDVPMGLSRLQHRLQSISTGRVPSAVRGALARAHEERLNVPPVRHTGGTHIPPLSISYINPCFRVTEITAHARPHDAAWWEEHTEVRDDLAEFLLGYVTSPRALTHPLIVVGPPGSGKSALASVLAARLPDSDFTAVRVSGRNLPADGYDRVLADRFAEALAAAGGGNCDALPVLILDGLEEVTTRSLASRSDLLAGVTRFQRERAAGPDPVAVVVTCRDSTAARMRFPLGSVVLRLEDFTDAQLATWLSIWNRVNSSYFHHHGVASLDWETVEAHFPLARRPLFLLMLALYDGVGNALRRVNAPLRETALYERWLRMLADSTDRADPVATERPAEAESDPEVRSGRIEQALLTASLLALSLFHRGGEVVDGATVAADRDALVRWPPHYARPLDPLRLPCVGETPPAEGAPTGLAFTDPVLGDYLVARLVAEELAELAEARMRELRSIRPAPVDDSFLYALLSFTPLSVSGEVLRFLADRLRLLAPHVRDELRLVLAELLREAGRHRREAHYAGYRPVELGAACRDAIYTANLLLVLMGVHGGAVPLRELFGAGAVRRWRSLAHLWRSQLPPEQWASLAESLRVHEDSRGGLVVYPCEGLPLDPDPGAQTYLGEVARDAALLADSGTQQLLHALSPLIRLFGGDVTARAAGEVSDAYAVLALAFTAAETSDEDLVSYYDRAFSLAAMLDSDNRLRFIVFLLRQLRGHTHRLGARLVPLVARYVRPVGVARSARASVRRLAEEHNEHVTAIRDVLAGRW</sequence>
<proteinExistence type="predicted"/>
<dbReference type="CDD" id="cd00009">
    <property type="entry name" value="AAA"/>
    <property type="match status" value="1"/>
</dbReference>
<dbReference type="InterPro" id="IPR054567">
    <property type="entry name" value="NNH7"/>
</dbReference>
<dbReference type="InterPro" id="IPR027417">
    <property type="entry name" value="P-loop_NTPase"/>
</dbReference>
<protein>
    <submittedName>
        <fullName evidence="2">ATPase</fullName>
    </submittedName>
</protein>
<gene>
    <name evidence="2" type="ordered locus">Tfu_1338</name>
</gene>